<dbReference type="EMBL" id="CP077080">
    <property type="protein sequence ID" value="QXI53855.1"/>
    <property type="molecule type" value="Genomic_DNA"/>
</dbReference>
<evidence type="ECO:0000313" key="2">
    <source>
        <dbReference type="Proteomes" id="UP000824066"/>
    </source>
</evidence>
<proteinExistence type="predicted"/>
<accession>A0ABX8QFD3</accession>
<reference evidence="1 2" key="1">
    <citation type="journal article" date="2021" name="Microorganisms">
        <title>The Ever-Expanding Pseudomonas Genus: Description of 43 New Species and Partition of the Pseudomonas putida Group.</title>
        <authorList>
            <person name="Girard L."/>
            <person name="Lood C."/>
            <person name="Hofte M."/>
            <person name="Vandamme P."/>
            <person name="Rokni-Zadeh H."/>
            <person name="van Noort V."/>
            <person name="Lavigne R."/>
            <person name="De Mot R."/>
        </authorList>
    </citation>
    <scope>NUCLEOTIDE SEQUENCE [LARGE SCALE GENOMIC DNA]</scope>
    <source>
        <strain evidence="1 2">SWRI17</strain>
    </source>
</reference>
<dbReference type="RefSeq" id="WP_217861018.1">
    <property type="nucleotide sequence ID" value="NZ_CP077080.1"/>
</dbReference>
<dbReference type="Proteomes" id="UP000824066">
    <property type="component" value="Chromosome"/>
</dbReference>
<sequence length="129" mass="15121">MWPYNIKNNAQWIYVFGKNHTPKNINISYAIFENQSMRLKLNSPIEPDHCPSKWTDKGYNEFEFELLLDQVNSITINEFNFSGPICISIEKNKTDHEIHLNTLDKCITKCTARGVYISNIKAYHNDYSE</sequence>
<evidence type="ECO:0000313" key="1">
    <source>
        <dbReference type="EMBL" id="QXI53855.1"/>
    </source>
</evidence>
<name>A0ABX8QFD3_PSECO</name>
<keyword evidence="2" id="KW-1185">Reference proteome</keyword>
<gene>
    <name evidence="1" type="ORF">KSS97_02545</name>
</gene>
<organism evidence="1 2">
    <name type="scientific">Pseudomonas canavaninivorans</name>
    <dbReference type="NCBI Taxonomy" id="2842348"/>
    <lineage>
        <taxon>Bacteria</taxon>
        <taxon>Pseudomonadati</taxon>
        <taxon>Pseudomonadota</taxon>
        <taxon>Gammaproteobacteria</taxon>
        <taxon>Pseudomonadales</taxon>
        <taxon>Pseudomonadaceae</taxon>
        <taxon>Pseudomonas</taxon>
    </lineage>
</organism>
<dbReference type="Pfam" id="PF15594">
    <property type="entry name" value="Imm50"/>
    <property type="match status" value="1"/>
</dbReference>
<dbReference type="InterPro" id="IPR028957">
    <property type="entry name" value="Imm50"/>
</dbReference>
<protein>
    <submittedName>
        <fullName evidence="1">Immunity 50 family protein</fullName>
    </submittedName>
</protein>